<evidence type="ECO:0000313" key="2">
    <source>
        <dbReference type="Proteomes" id="UP000694700"/>
    </source>
</evidence>
<sequence>MKRVFDRAAAGQEAARQLADLRQEDLSVADYSIKFRSGIDSCMGWPTVFTRRSTSSSCQPVSTGSSTWRSAWTLGLTAWGRRPVTRLLSIPESGNSSRENMVGPVIDHKPMQVGRARLSREEREAEVPRTMSLLRWLGTSPTHVSGKRASPVVSLRLLSCGISAGKSSTTSSTLLPVKLRWGNNTHTCHALLDSGAEDNFIDTDLAHDLNLPVLPLSRQIHVSALNGQELPPVTHTTEPITLLTSGNHNETLPLLLMNSPVAPMVLGHPWLVKHNPRVDWGSNTVTLWSESCHESCLVSACPAVSVLQEETMVLSNVPAEYLDLKEVFSKSRAASLPPHRPYDCAIDLVPGRSPPKGKLYSLSIPERRNIFLILWHRGSSALPLLQRGRDSFLWGRRMVLCDLVLITES</sequence>
<dbReference type="InterPro" id="IPR032567">
    <property type="entry name" value="RTL1-rel"/>
</dbReference>
<proteinExistence type="predicted"/>
<dbReference type="Gene3D" id="2.40.70.10">
    <property type="entry name" value="Acid Proteases"/>
    <property type="match status" value="1"/>
</dbReference>
<dbReference type="CDD" id="cd00303">
    <property type="entry name" value="retropepsin_like"/>
    <property type="match status" value="1"/>
</dbReference>
<evidence type="ECO:0000313" key="1">
    <source>
        <dbReference type="Ensembl" id="ENSCCRP00015077173.1"/>
    </source>
</evidence>
<dbReference type="Pfam" id="PF13650">
    <property type="entry name" value="Asp_protease_2"/>
    <property type="match status" value="1"/>
</dbReference>
<dbReference type="Ensembl" id="ENSCCRT00015079681.1">
    <property type="protein sequence ID" value="ENSCCRP00015077173.1"/>
    <property type="gene ID" value="ENSCCRG00015031243.1"/>
</dbReference>
<evidence type="ECO:0008006" key="3">
    <source>
        <dbReference type="Google" id="ProtNLM"/>
    </source>
</evidence>
<accession>A0A8C1X667</accession>
<dbReference type="PANTHER" id="PTHR15503:SF22">
    <property type="entry name" value="TRANSPOSON TY3-I GAG POLYPROTEIN"/>
    <property type="match status" value="1"/>
</dbReference>
<name>A0A8C1X667_CYPCA</name>
<protein>
    <recommendedName>
        <fullName evidence="3">Retrotransposon gag domain-containing protein</fullName>
    </recommendedName>
</protein>
<dbReference type="SUPFAM" id="SSF50630">
    <property type="entry name" value="Acid proteases"/>
    <property type="match status" value="1"/>
</dbReference>
<reference evidence="1" key="1">
    <citation type="submission" date="2025-08" db="UniProtKB">
        <authorList>
            <consortium name="Ensembl"/>
        </authorList>
    </citation>
    <scope>IDENTIFICATION</scope>
</reference>
<dbReference type="PANTHER" id="PTHR15503">
    <property type="entry name" value="LDOC1 RELATED"/>
    <property type="match status" value="1"/>
</dbReference>
<organism evidence="1 2">
    <name type="scientific">Cyprinus carpio</name>
    <name type="common">Common carp</name>
    <dbReference type="NCBI Taxonomy" id="7962"/>
    <lineage>
        <taxon>Eukaryota</taxon>
        <taxon>Metazoa</taxon>
        <taxon>Chordata</taxon>
        <taxon>Craniata</taxon>
        <taxon>Vertebrata</taxon>
        <taxon>Euteleostomi</taxon>
        <taxon>Actinopterygii</taxon>
        <taxon>Neopterygii</taxon>
        <taxon>Teleostei</taxon>
        <taxon>Ostariophysi</taxon>
        <taxon>Cypriniformes</taxon>
        <taxon>Cyprinidae</taxon>
        <taxon>Cyprininae</taxon>
        <taxon>Cyprinus</taxon>
    </lineage>
</organism>
<dbReference type="AlphaFoldDB" id="A0A8C1X667"/>
<dbReference type="Proteomes" id="UP000694700">
    <property type="component" value="Unplaced"/>
</dbReference>
<dbReference type="InterPro" id="IPR021109">
    <property type="entry name" value="Peptidase_aspartic_dom_sf"/>
</dbReference>